<dbReference type="Gene3D" id="3.40.50.300">
    <property type="entry name" value="P-loop containing nucleotide triphosphate hydrolases"/>
    <property type="match status" value="1"/>
</dbReference>
<dbReference type="InterPro" id="IPR052732">
    <property type="entry name" value="Cell-binding_unc_protein"/>
</dbReference>
<dbReference type="SUPFAM" id="SSF52540">
    <property type="entry name" value="P-loop containing nucleoside triphosphate hydrolases"/>
    <property type="match status" value="1"/>
</dbReference>
<accession>A0A7C5SX69</accession>
<sequence>MIVVLIGLSGSGKSFVADILHREFGFEWIRSDQIRKEMAGIEPTQKVKVGFSEGIYSEEWTKRVYERMLDLAEEKLKEGKNVVLDATFLKAWQREKVKERFPSAVFIWVVAKEEEIIKRLSSRQDISDAGVETYLHQKEIFEPPEGVPTLDTSENEHKVKEKLKELLNL</sequence>
<reference evidence="1" key="1">
    <citation type="journal article" date="2020" name="mSystems">
        <title>Genome- and Community-Level Interaction Insights into Carbon Utilization and Element Cycling Functions of Hydrothermarchaeota in Hydrothermal Sediment.</title>
        <authorList>
            <person name="Zhou Z."/>
            <person name="Liu Y."/>
            <person name="Xu W."/>
            <person name="Pan J."/>
            <person name="Luo Z.H."/>
            <person name="Li M."/>
        </authorList>
    </citation>
    <scope>NUCLEOTIDE SEQUENCE [LARGE SCALE GENOMIC DNA]</scope>
    <source>
        <strain evidence="1">SpSt-114</strain>
    </source>
</reference>
<evidence type="ECO:0000313" key="1">
    <source>
        <dbReference type="EMBL" id="HHO73245.1"/>
    </source>
</evidence>
<dbReference type="PANTHER" id="PTHR43883:SF1">
    <property type="entry name" value="GLUCONOKINASE"/>
    <property type="match status" value="1"/>
</dbReference>
<protein>
    <recommendedName>
        <fullName evidence="2">Gluconokinase</fullName>
    </recommendedName>
</protein>
<dbReference type="AlphaFoldDB" id="A0A7C5SX69"/>
<organism evidence="1">
    <name type="scientific">Thermocrinis ruber</name>
    <dbReference type="NCBI Taxonomy" id="75906"/>
    <lineage>
        <taxon>Bacteria</taxon>
        <taxon>Pseudomonadati</taxon>
        <taxon>Aquificota</taxon>
        <taxon>Aquificia</taxon>
        <taxon>Aquificales</taxon>
        <taxon>Aquificaceae</taxon>
        <taxon>Thermocrinis</taxon>
    </lineage>
</organism>
<dbReference type="PANTHER" id="PTHR43883">
    <property type="entry name" value="SLR0207 PROTEIN"/>
    <property type="match status" value="1"/>
</dbReference>
<dbReference type="InterPro" id="IPR027417">
    <property type="entry name" value="P-loop_NTPase"/>
</dbReference>
<name>A0A7C5SX69_9AQUI</name>
<dbReference type="EMBL" id="DSAC01000014">
    <property type="protein sequence ID" value="HHO73245.1"/>
    <property type="molecule type" value="Genomic_DNA"/>
</dbReference>
<comment type="caution">
    <text evidence="1">The sequence shown here is derived from an EMBL/GenBank/DDBJ whole genome shotgun (WGS) entry which is preliminary data.</text>
</comment>
<gene>
    <name evidence="1" type="ORF">ENN04_01225</name>
</gene>
<proteinExistence type="predicted"/>
<evidence type="ECO:0008006" key="2">
    <source>
        <dbReference type="Google" id="ProtNLM"/>
    </source>
</evidence>
<dbReference type="Pfam" id="PF13671">
    <property type="entry name" value="AAA_33"/>
    <property type="match status" value="1"/>
</dbReference>
<dbReference type="PRINTS" id="PR01100">
    <property type="entry name" value="SHIKIMTKNASE"/>
</dbReference>